<organism evidence="2 3">
    <name type="scientific">Anisodus acutangulus</name>
    <dbReference type="NCBI Taxonomy" id="402998"/>
    <lineage>
        <taxon>Eukaryota</taxon>
        <taxon>Viridiplantae</taxon>
        <taxon>Streptophyta</taxon>
        <taxon>Embryophyta</taxon>
        <taxon>Tracheophyta</taxon>
        <taxon>Spermatophyta</taxon>
        <taxon>Magnoliopsida</taxon>
        <taxon>eudicotyledons</taxon>
        <taxon>Gunneridae</taxon>
        <taxon>Pentapetalae</taxon>
        <taxon>asterids</taxon>
        <taxon>lamiids</taxon>
        <taxon>Solanales</taxon>
        <taxon>Solanaceae</taxon>
        <taxon>Solanoideae</taxon>
        <taxon>Hyoscyameae</taxon>
        <taxon>Anisodus</taxon>
    </lineage>
</organism>
<evidence type="ECO:0008006" key="4">
    <source>
        <dbReference type="Google" id="ProtNLM"/>
    </source>
</evidence>
<dbReference type="EMBL" id="JAJAGQ010000018">
    <property type="protein sequence ID" value="KAJ8536743.1"/>
    <property type="molecule type" value="Genomic_DNA"/>
</dbReference>
<proteinExistence type="predicted"/>
<reference evidence="3" key="1">
    <citation type="journal article" date="2023" name="Proc. Natl. Acad. Sci. U.S.A.">
        <title>Genomic and structural basis for evolution of tropane alkaloid biosynthesis.</title>
        <authorList>
            <person name="Wanga Y.-J."/>
            <person name="Taina T."/>
            <person name="Yua J.-Y."/>
            <person name="Lia J."/>
            <person name="Xua B."/>
            <person name="Chenc J."/>
            <person name="D'Auriad J.C."/>
            <person name="Huanga J.-P."/>
            <person name="Huanga S.-X."/>
        </authorList>
    </citation>
    <scope>NUCLEOTIDE SEQUENCE [LARGE SCALE GENOMIC DNA]</scope>
    <source>
        <strain evidence="3">cv. KIB-2019</strain>
    </source>
</reference>
<feature type="region of interest" description="Disordered" evidence="1">
    <location>
        <begin position="53"/>
        <end position="88"/>
    </location>
</feature>
<evidence type="ECO:0000313" key="2">
    <source>
        <dbReference type="EMBL" id="KAJ8536743.1"/>
    </source>
</evidence>
<evidence type="ECO:0000313" key="3">
    <source>
        <dbReference type="Proteomes" id="UP001152561"/>
    </source>
</evidence>
<keyword evidence="3" id="KW-1185">Reference proteome</keyword>
<feature type="compositionally biased region" description="Basic and acidic residues" evidence="1">
    <location>
        <begin position="53"/>
        <end position="67"/>
    </location>
</feature>
<name>A0A9Q1LGT9_9SOLA</name>
<accession>A0A9Q1LGT9</accession>
<evidence type="ECO:0000256" key="1">
    <source>
        <dbReference type="SAM" id="MobiDB-lite"/>
    </source>
</evidence>
<protein>
    <recommendedName>
        <fullName evidence="4">Pre-mRNA-splicing factor SLU7</fullName>
    </recommendedName>
</protein>
<sequence>MEIGERKTVTHSTSSSDSDTPAPVEERRLATWGTEVPDDLGLDQQKLAEALKKENEKRREERAEGKSKYNVKYNDDAGSWHYSVNDHI</sequence>
<gene>
    <name evidence="2" type="ORF">K7X08_035144</name>
</gene>
<comment type="caution">
    <text evidence="2">The sequence shown here is derived from an EMBL/GenBank/DDBJ whole genome shotgun (WGS) entry which is preliminary data.</text>
</comment>
<dbReference type="AlphaFoldDB" id="A0A9Q1LGT9"/>
<feature type="region of interest" description="Disordered" evidence="1">
    <location>
        <begin position="1"/>
        <end position="26"/>
    </location>
</feature>
<dbReference type="Proteomes" id="UP001152561">
    <property type="component" value="Unassembled WGS sequence"/>
</dbReference>